<dbReference type="InterPro" id="IPR013922">
    <property type="entry name" value="Cyclin_PHO80-like"/>
</dbReference>
<dbReference type="Proteomes" id="UP001527925">
    <property type="component" value="Unassembled WGS sequence"/>
</dbReference>
<sequence length="478" mass="50781">MDSLLPPPGVPTPRDSAAAVTPLPPDPAAQAAARYAAAHAPMLVHAATADVPARALAGIAPQRALAAAQAAAAAAAAATAQAALSYDPAHLALAQAHAQAHAAALAQAHAYAQQHQLAAVSHQHAQHAQHAQLAQLAHQRYQLQQQPLPPHPPLPHQPPRPPQPPQQAVSFQASEFVAFAVHKLWHRLPGVRRQQTMPARTAQAAAGALPTLPESPAADPADAPASERGSPAHLPAPAATTQHPSHAAQQPTSQAQAALNPPLPAQHPQDAHNQLQQHPHQPQLPARAAPAPFNAVVCPPGTRKWYPAFFEAVHTVLSRSACTLPHILIALLYVARLRQMVPPSVTGEGSEYRVFVSALILAQKFHSDDRYSNKAWSKITRLPLHEINTMEREFLASIQGRLHVRDTEYAKWEETIRALGQEHTVALAAAALHHNEEAARAALAASGAEATPMDVFEDGAASAPRRFHTVPRNMPSLS</sequence>
<keyword evidence="3" id="KW-1185">Reference proteome</keyword>
<organism evidence="2 3">
    <name type="scientific">Polyrhizophydium stewartii</name>
    <dbReference type="NCBI Taxonomy" id="2732419"/>
    <lineage>
        <taxon>Eukaryota</taxon>
        <taxon>Fungi</taxon>
        <taxon>Fungi incertae sedis</taxon>
        <taxon>Chytridiomycota</taxon>
        <taxon>Chytridiomycota incertae sedis</taxon>
        <taxon>Chytridiomycetes</taxon>
        <taxon>Rhizophydiales</taxon>
        <taxon>Rhizophydiales incertae sedis</taxon>
        <taxon>Polyrhizophydium</taxon>
    </lineage>
</organism>
<evidence type="ECO:0000313" key="2">
    <source>
        <dbReference type="EMBL" id="KAL2920077.1"/>
    </source>
</evidence>
<dbReference type="CDD" id="cd20557">
    <property type="entry name" value="CYCLIN_ScPCL1-like"/>
    <property type="match status" value="1"/>
</dbReference>
<feature type="region of interest" description="Disordered" evidence="1">
    <location>
        <begin position="194"/>
        <end position="286"/>
    </location>
</feature>
<evidence type="ECO:0000256" key="1">
    <source>
        <dbReference type="SAM" id="MobiDB-lite"/>
    </source>
</evidence>
<gene>
    <name evidence="2" type="ORF">HK105_200143</name>
</gene>
<protein>
    <recommendedName>
        <fullName evidence="4">Cyclin N-terminal domain-containing protein</fullName>
    </recommendedName>
</protein>
<proteinExistence type="predicted"/>
<evidence type="ECO:0008006" key="4">
    <source>
        <dbReference type="Google" id="ProtNLM"/>
    </source>
</evidence>
<reference evidence="2 3" key="1">
    <citation type="submission" date="2023-09" db="EMBL/GenBank/DDBJ databases">
        <title>Pangenome analysis of Batrachochytrium dendrobatidis and related Chytrids.</title>
        <authorList>
            <person name="Yacoub M.N."/>
            <person name="Stajich J.E."/>
            <person name="James T.Y."/>
        </authorList>
    </citation>
    <scope>NUCLEOTIDE SEQUENCE [LARGE SCALE GENOMIC DNA]</scope>
    <source>
        <strain evidence="2 3">JEL0888</strain>
    </source>
</reference>
<accession>A0ABR4NKM6</accession>
<dbReference type="Gene3D" id="1.10.472.10">
    <property type="entry name" value="Cyclin-like"/>
    <property type="match status" value="1"/>
</dbReference>
<evidence type="ECO:0000313" key="3">
    <source>
        <dbReference type="Proteomes" id="UP001527925"/>
    </source>
</evidence>
<dbReference type="PANTHER" id="PTHR15615">
    <property type="match status" value="1"/>
</dbReference>
<feature type="region of interest" description="Disordered" evidence="1">
    <location>
        <begin position="145"/>
        <end position="169"/>
    </location>
</feature>
<dbReference type="PANTHER" id="PTHR15615:SF120">
    <property type="entry name" value="CYCLIN N-TERMINAL DOMAIN-CONTAINING PROTEIN"/>
    <property type="match status" value="1"/>
</dbReference>
<feature type="compositionally biased region" description="Low complexity" evidence="1">
    <location>
        <begin position="214"/>
        <end position="227"/>
    </location>
</feature>
<feature type="compositionally biased region" description="Pro residues" evidence="1">
    <location>
        <begin position="1"/>
        <end position="11"/>
    </location>
</feature>
<comment type="caution">
    <text evidence="2">The sequence shown here is derived from an EMBL/GenBank/DDBJ whole genome shotgun (WGS) entry which is preliminary data.</text>
</comment>
<feature type="region of interest" description="Disordered" evidence="1">
    <location>
        <begin position="1"/>
        <end position="25"/>
    </location>
</feature>
<dbReference type="Pfam" id="PF08613">
    <property type="entry name" value="Cyclin"/>
    <property type="match status" value="1"/>
</dbReference>
<dbReference type="EMBL" id="JADGIZ020000001">
    <property type="protein sequence ID" value="KAL2920077.1"/>
    <property type="molecule type" value="Genomic_DNA"/>
</dbReference>
<name>A0ABR4NKM6_9FUNG</name>
<feature type="compositionally biased region" description="Low complexity" evidence="1">
    <location>
        <begin position="247"/>
        <end position="286"/>
    </location>
</feature>
<feature type="compositionally biased region" description="Pro residues" evidence="1">
    <location>
        <begin position="147"/>
        <end position="165"/>
    </location>
</feature>